<protein>
    <submittedName>
        <fullName evidence="1">Uncharacterized protein</fullName>
    </submittedName>
</protein>
<comment type="caution">
    <text evidence="1">The sequence shown here is derived from an EMBL/GenBank/DDBJ whole genome shotgun (WGS) entry which is preliminary data.</text>
</comment>
<dbReference type="EMBL" id="LAZR01032783">
    <property type="protein sequence ID" value="KKL49920.1"/>
    <property type="molecule type" value="Genomic_DNA"/>
</dbReference>
<gene>
    <name evidence="1" type="ORF">LCGC14_2310640</name>
</gene>
<evidence type="ECO:0000313" key="1">
    <source>
        <dbReference type="EMBL" id="KKL49920.1"/>
    </source>
</evidence>
<reference evidence="1" key="1">
    <citation type="journal article" date="2015" name="Nature">
        <title>Complex archaea that bridge the gap between prokaryotes and eukaryotes.</title>
        <authorList>
            <person name="Spang A."/>
            <person name="Saw J.H."/>
            <person name="Jorgensen S.L."/>
            <person name="Zaremba-Niedzwiedzka K."/>
            <person name="Martijn J."/>
            <person name="Lind A.E."/>
            <person name="van Eijk R."/>
            <person name="Schleper C."/>
            <person name="Guy L."/>
            <person name="Ettema T.J."/>
        </authorList>
    </citation>
    <scope>NUCLEOTIDE SEQUENCE</scope>
</reference>
<name>A0A0F9EY40_9ZZZZ</name>
<organism evidence="1">
    <name type="scientific">marine sediment metagenome</name>
    <dbReference type="NCBI Taxonomy" id="412755"/>
    <lineage>
        <taxon>unclassified sequences</taxon>
        <taxon>metagenomes</taxon>
        <taxon>ecological metagenomes</taxon>
    </lineage>
</organism>
<dbReference type="AlphaFoldDB" id="A0A0F9EY40"/>
<proteinExistence type="predicted"/>
<sequence length="66" mass="7377">MGTILDEMANQSSNINVNDWHCLTCRNYKGQLRCGANVFIAFEGANLAMCSFYERGRKCSHCGRVA</sequence>
<accession>A0A0F9EY40</accession>